<evidence type="ECO:0000313" key="1">
    <source>
        <dbReference type="EMBL" id="BAR96010.1"/>
    </source>
</evidence>
<accession>A0AAD1BIS5</accession>
<organism evidence="1 2">
    <name type="scientific">Prevotella intermedia</name>
    <dbReference type="NCBI Taxonomy" id="28131"/>
    <lineage>
        <taxon>Bacteria</taxon>
        <taxon>Pseudomonadati</taxon>
        <taxon>Bacteroidota</taxon>
        <taxon>Bacteroidia</taxon>
        <taxon>Bacteroidales</taxon>
        <taxon>Prevotellaceae</taxon>
        <taxon>Prevotella</taxon>
    </lineage>
</organism>
<dbReference type="AlphaFoldDB" id="A0AAD1BIS5"/>
<dbReference type="EMBL" id="AP014925">
    <property type="protein sequence ID" value="BAR96010.1"/>
    <property type="molecule type" value="Genomic_DNA"/>
</dbReference>
<name>A0AAD1BIS5_PREIN</name>
<dbReference type="Proteomes" id="UP000067008">
    <property type="component" value="Chromosome 2"/>
</dbReference>
<gene>
    <name evidence="1" type="ORF">PI172_1282</name>
</gene>
<proteinExistence type="predicted"/>
<protein>
    <submittedName>
        <fullName evidence="1">Uncharacterized protein</fullName>
    </submittedName>
</protein>
<sequence>MINDLTRQWFCNGFPIRRKKRKPKNYSFTTPQWGQRPFL</sequence>
<evidence type="ECO:0000313" key="2">
    <source>
        <dbReference type="Proteomes" id="UP000067008"/>
    </source>
</evidence>
<reference evidence="1 2" key="1">
    <citation type="submission" date="2015-07" db="EMBL/GenBank/DDBJ databases">
        <title>Complete genome sequence of Prevotella intermedia strain 17-2.</title>
        <authorList>
            <person name="Nambu T."/>
        </authorList>
    </citation>
    <scope>NUCLEOTIDE SEQUENCE [LARGE SCALE GENOMIC DNA]</scope>
    <source>
        <strain evidence="1 2">17-2</strain>
    </source>
</reference>